<evidence type="ECO:0000313" key="2">
    <source>
        <dbReference type="Proteomes" id="UP000249748"/>
    </source>
</evidence>
<name>A0ACD1IU39_9EURO</name>
<reference evidence="1" key="1">
    <citation type="submission" date="2018-02" db="EMBL/GenBank/DDBJ databases">
        <title>The genomes of Aspergillus section Nigri reveals drivers in fungal speciation.</title>
        <authorList>
            <consortium name="DOE Joint Genome Institute"/>
            <person name="Vesth T.C."/>
            <person name="Nybo J."/>
            <person name="Theobald S."/>
            <person name="Brandl J."/>
            <person name="Frisvad J.C."/>
            <person name="Nielsen K.F."/>
            <person name="Lyhne E.K."/>
            <person name="Kogle M.E."/>
            <person name="Kuo A."/>
            <person name="Riley R."/>
            <person name="Clum A."/>
            <person name="Nolan M."/>
            <person name="Lipzen A."/>
            <person name="Salamov A."/>
            <person name="Henrissat B."/>
            <person name="Wiebenga A."/>
            <person name="De vries R.P."/>
            <person name="Grigoriev I.V."/>
            <person name="Mortensen U.H."/>
            <person name="Andersen M.R."/>
            <person name="Baker S.E."/>
        </authorList>
    </citation>
    <scope>NUCLEOTIDE SEQUENCE</scope>
    <source>
        <strain evidence="1">CBS 115574</strain>
    </source>
</reference>
<dbReference type="EMBL" id="KZ824536">
    <property type="protein sequence ID" value="RAK93771.1"/>
    <property type="molecule type" value="Genomic_DNA"/>
</dbReference>
<evidence type="ECO:0000313" key="1">
    <source>
        <dbReference type="EMBL" id="RAK93771.1"/>
    </source>
</evidence>
<gene>
    <name evidence="1" type="ORF">BO79DRAFT_206639</name>
</gene>
<accession>A0ACD1IU39</accession>
<protein>
    <submittedName>
        <fullName evidence="1">Uncharacterized protein</fullName>
    </submittedName>
</protein>
<keyword evidence="2" id="KW-1185">Reference proteome</keyword>
<dbReference type="Proteomes" id="UP000249748">
    <property type="component" value="Unassembled WGS sequence"/>
</dbReference>
<organism evidence="1 2">
    <name type="scientific">Aspergillus costaricaensis CBS 115574</name>
    <dbReference type="NCBI Taxonomy" id="1448317"/>
    <lineage>
        <taxon>Eukaryota</taxon>
        <taxon>Fungi</taxon>
        <taxon>Dikarya</taxon>
        <taxon>Ascomycota</taxon>
        <taxon>Pezizomycotina</taxon>
        <taxon>Eurotiomycetes</taxon>
        <taxon>Eurotiomycetidae</taxon>
        <taxon>Eurotiales</taxon>
        <taxon>Aspergillaceae</taxon>
        <taxon>Aspergillus</taxon>
        <taxon>Aspergillus subgen. Circumdati</taxon>
    </lineage>
</organism>
<proteinExistence type="predicted"/>
<sequence>MSATLSEIRQGLVGTWKLVSYVSTPAGRSGPVNHPMGADVQGYIIYGEDGYMSAQLMTPSSKLYKDSENFLQASDDEASQAARNYLAYTGPYEVFELDGKPVVRHIMNLSLVPNWAGHDQLRRCELKGSSLTLGPTQPWRLNGVLVDQTLTWTKVGRQ</sequence>